<dbReference type="PROSITE" id="PS51462">
    <property type="entry name" value="NUDIX"/>
    <property type="match status" value="1"/>
</dbReference>
<protein>
    <recommendedName>
        <fullName evidence="1">Nudix hydrolase domain-containing protein</fullName>
    </recommendedName>
</protein>
<proteinExistence type="predicted"/>
<dbReference type="InterPro" id="IPR015797">
    <property type="entry name" value="NUDIX_hydrolase-like_dom_sf"/>
</dbReference>
<dbReference type="Gene3D" id="3.90.79.10">
    <property type="entry name" value="Nucleoside Triphosphate Pyrophosphohydrolase"/>
    <property type="match status" value="1"/>
</dbReference>
<dbReference type="AlphaFoldDB" id="A0A6C0BEP7"/>
<organism evidence="2">
    <name type="scientific">viral metagenome</name>
    <dbReference type="NCBI Taxonomy" id="1070528"/>
    <lineage>
        <taxon>unclassified sequences</taxon>
        <taxon>metagenomes</taxon>
        <taxon>organismal metagenomes</taxon>
    </lineage>
</organism>
<evidence type="ECO:0000259" key="1">
    <source>
        <dbReference type="PROSITE" id="PS51462"/>
    </source>
</evidence>
<dbReference type="EMBL" id="MN739124">
    <property type="protein sequence ID" value="QHS90059.1"/>
    <property type="molecule type" value="Genomic_DNA"/>
</dbReference>
<evidence type="ECO:0000313" key="2">
    <source>
        <dbReference type="EMBL" id="QHS90059.1"/>
    </source>
</evidence>
<feature type="domain" description="Nudix hydrolase" evidence="1">
    <location>
        <begin position="65"/>
        <end position="199"/>
    </location>
</feature>
<sequence length="236" mass="27989">MEENNKSLQQSIINDRLYLFNYYNYDLVNHLKRYTPTSDEEQLYKEQILNFINEDVNCFERSNLKGHFTGSAWVTNWDGSKALITLHKKLGMFLQLGGHCDGDSNILRVAIKETMEESGITDLEFNPEIFDIDVHTIPEYKGIPEHKHYDIRFLIRVPSDSKCVIDLAESDELRWITKDDECNFKTSYGFRRMFSKWREMILNENDFQITDDVVFSNTLNKKFDKKSFENFEKIDF</sequence>
<reference evidence="2" key="1">
    <citation type="journal article" date="2020" name="Nature">
        <title>Giant virus diversity and host interactions through global metagenomics.</title>
        <authorList>
            <person name="Schulz F."/>
            <person name="Roux S."/>
            <person name="Paez-Espino D."/>
            <person name="Jungbluth S."/>
            <person name="Walsh D.A."/>
            <person name="Denef V.J."/>
            <person name="McMahon K.D."/>
            <person name="Konstantinidis K.T."/>
            <person name="Eloe-Fadrosh E.A."/>
            <person name="Kyrpides N.C."/>
            <person name="Woyke T."/>
        </authorList>
    </citation>
    <scope>NUCLEOTIDE SEQUENCE</scope>
    <source>
        <strain evidence="2">GVMAG-M-3300010160-4</strain>
    </source>
</reference>
<dbReference type="SUPFAM" id="SSF55811">
    <property type="entry name" value="Nudix"/>
    <property type="match status" value="1"/>
</dbReference>
<name>A0A6C0BEP7_9ZZZZ</name>
<dbReference type="InterPro" id="IPR000086">
    <property type="entry name" value="NUDIX_hydrolase_dom"/>
</dbReference>
<accession>A0A6C0BEP7</accession>
<dbReference type="CDD" id="cd03674">
    <property type="entry name" value="NUDIX_Hydrolase"/>
    <property type="match status" value="1"/>
</dbReference>